<keyword evidence="2" id="KW-0813">Transport</keyword>
<dbReference type="Proteomes" id="UP000575083">
    <property type="component" value="Unassembled WGS sequence"/>
</dbReference>
<keyword evidence="8" id="KW-1185">Reference proteome</keyword>
<dbReference type="SUPFAM" id="SSF103473">
    <property type="entry name" value="MFS general substrate transporter"/>
    <property type="match status" value="1"/>
</dbReference>
<feature type="transmembrane region" description="Helical" evidence="6">
    <location>
        <begin position="177"/>
        <end position="197"/>
    </location>
</feature>
<keyword evidence="3 6" id="KW-0812">Transmembrane</keyword>
<dbReference type="PANTHER" id="PTHR12778">
    <property type="entry name" value="SOLUTE CARRIER FAMILY 33 ACETYL-COA TRANSPORTER -RELATED"/>
    <property type="match status" value="1"/>
</dbReference>
<evidence type="ECO:0000256" key="4">
    <source>
        <dbReference type="ARBA" id="ARBA00022989"/>
    </source>
</evidence>
<organism evidence="7 8">
    <name type="scientific">Acidovorax soli</name>
    <dbReference type="NCBI Taxonomy" id="592050"/>
    <lineage>
        <taxon>Bacteria</taxon>
        <taxon>Pseudomonadati</taxon>
        <taxon>Pseudomonadota</taxon>
        <taxon>Betaproteobacteria</taxon>
        <taxon>Burkholderiales</taxon>
        <taxon>Comamonadaceae</taxon>
        <taxon>Acidovorax</taxon>
    </lineage>
</organism>
<dbReference type="GO" id="GO:0016020">
    <property type="term" value="C:membrane"/>
    <property type="evidence" value="ECO:0007669"/>
    <property type="project" value="UniProtKB-SubCell"/>
</dbReference>
<dbReference type="GO" id="GO:0022857">
    <property type="term" value="F:transmembrane transporter activity"/>
    <property type="evidence" value="ECO:0007669"/>
    <property type="project" value="InterPro"/>
</dbReference>
<proteinExistence type="predicted"/>
<sequence>MAAVLDTAMAAQAQTSRRAEYTALALMYVAQGLPAGLAFNALGVLIREGGHGVGDVGLAGLAFLPWALKFLWAGPVDNACARWGYAPVVGVTQGLAVLACLALVPFSPAGQLTLALAGVVLLNTLCATQDIATNAYAVSRMQGRAAGAANAIQVAGFIAGMLAGGGGLLIVYEHVGWAGAMLGMAALMCLLYLPLLLGQRWRAAPPQARPATRVRLRDLREHTDLGWALAVALLFKFASTAAGTLAQPWLVDRGLPVAQIGGLQMGTLVATALGGVFIGVPLVRSLGNRRALLVGCALSTLALGVPWALNAGGAQHPLALYSAAFALQALCDGAMYVALWALVMNWASPARPGTDYTVMQCSESLANAVAAGAIGGLGQRWGYGNAFAFAWLAGAVVLVLIALALPRMHLAHEEKEGRP</sequence>
<feature type="transmembrane region" description="Helical" evidence="6">
    <location>
        <begin position="262"/>
        <end position="283"/>
    </location>
</feature>
<feature type="transmembrane region" description="Helical" evidence="6">
    <location>
        <begin position="148"/>
        <end position="171"/>
    </location>
</feature>
<evidence type="ECO:0000313" key="7">
    <source>
        <dbReference type="EMBL" id="MBB6558366.1"/>
    </source>
</evidence>
<name>A0A7X0PB68_9BURK</name>
<comment type="caution">
    <text evidence="7">The sequence shown here is derived from an EMBL/GenBank/DDBJ whole genome shotgun (WGS) entry which is preliminary data.</text>
</comment>
<evidence type="ECO:0000256" key="2">
    <source>
        <dbReference type="ARBA" id="ARBA00022448"/>
    </source>
</evidence>
<feature type="transmembrane region" description="Helical" evidence="6">
    <location>
        <begin position="84"/>
        <end position="106"/>
    </location>
</feature>
<feature type="transmembrane region" description="Helical" evidence="6">
    <location>
        <begin position="388"/>
        <end position="405"/>
    </location>
</feature>
<accession>A0A7X0PB68</accession>
<feature type="transmembrane region" description="Helical" evidence="6">
    <location>
        <begin position="321"/>
        <end position="343"/>
    </location>
</feature>
<gene>
    <name evidence="7" type="ORF">HNP48_001030</name>
</gene>
<dbReference type="Gene3D" id="1.20.1250.20">
    <property type="entry name" value="MFS general substrate transporter like domains"/>
    <property type="match status" value="1"/>
</dbReference>
<protein>
    <submittedName>
        <fullName evidence="7">MFS transporter (Putative signal transducer)</fullName>
    </submittedName>
</protein>
<dbReference type="AlphaFoldDB" id="A0A7X0PB68"/>
<dbReference type="Pfam" id="PF07690">
    <property type="entry name" value="MFS_1"/>
    <property type="match status" value="1"/>
</dbReference>
<keyword evidence="5 6" id="KW-0472">Membrane</keyword>
<keyword evidence="4 6" id="KW-1133">Transmembrane helix</keyword>
<dbReference type="EMBL" id="JACHLK010000002">
    <property type="protein sequence ID" value="MBB6558366.1"/>
    <property type="molecule type" value="Genomic_DNA"/>
</dbReference>
<comment type="subcellular location">
    <subcellularLocation>
        <location evidence="1">Membrane</location>
        <topology evidence="1">Multi-pass membrane protein</topology>
    </subcellularLocation>
</comment>
<feature type="transmembrane region" description="Helical" evidence="6">
    <location>
        <begin position="21"/>
        <end position="46"/>
    </location>
</feature>
<feature type="transmembrane region" description="Helical" evidence="6">
    <location>
        <begin position="225"/>
        <end position="250"/>
    </location>
</feature>
<feature type="transmembrane region" description="Helical" evidence="6">
    <location>
        <begin position="290"/>
        <end position="309"/>
    </location>
</feature>
<evidence type="ECO:0000256" key="1">
    <source>
        <dbReference type="ARBA" id="ARBA00004141"/>
    </source>
</evidence>
<feature type="transmembrane region" description="Helical" evidence="6">
    <location>
        <begin position="112"/>
        <end position="136"/>
    </location>
</feature>
<reference evidence="7 8" key="1">
    <citation type="submission" date="2020-08" db="EMBL/GenBank/DDBJ databases">
        <title>Functional genomics of gut bacteria from endangered species of beetles.</title>
        <authorList>
            <person name="Carlos-Shanley C."/>
        </authorList>
    </citation>
    <scope>NUCLEOTIDE SEQUENCE [LARGE SCALE GENOMIC DNA]</scope>
    <source>
        <strain evidence="7 8">S00198</strain>
    </source>
</reference>
<evidence type="ECO:0000256" key="6">
    <source>
        <dbReference type="SAM" id="Phobius"/>
    </source>
</evidence>
<feature type="transmembrane region" description="Helical" evidence="6">
    <location>
        <begin position="52"/>
        <end position="72"/>
    </location>
</feature>
<dbReference type="InterPro" id="IPR004752">
    <property type="entry name" value="AmpG_permease/AT-1"/>
</dbReference>
<evidence type="ECO:0000313" key="8">
    <source>
        <dbReference type="Proteomes" id="UP000575083"/>
    </source>
</evidence>
<dbReference type="InterPro" id="IPR036259">
    <property type="entry name" value="MFS_trans_sf"/>
</dbReference>
<dbReference type="InterPro" id="IPR011701">
    <property type="entry name" value="MFS"/>
</dbReference>
<evidence type="ECO:0000256" key="3">
    <source>
        <dbReference type="ARBA" id="ARBA00022692"/>
    </source>
</evidence>
<dbReference type="PANTHER" id="PTHR12778:SF10">
    <property type="entry name" value="MAJOR FACILITATOR SUPERFAMILY DOMAIN-CONTAINING PROTEIN 3"/>
    <property type="match status" value="1"/>
</dbReference>
<evidence type="ECO:0000256" key="5">
    <source>
        <dbReference type="ARBA" id="ARBA00023136"/>
    </source>
</evidence>
<dbReference type="RefSeq" id="WP_184855813.1">
    <property type="nucleotide sequence ID" value="NZ_JACHLK010000002.1"/>
</dbReference>